<dbReference type="RefSeq" id="WP_157891071.1">
    <property type="nucleotide sequence ID" value="NZ_CBCRZA010000002.1"/>
</dbReference>
<reference evidence="1 2" key="1">
    <citation type="journal article" date="2017" name="Int. J. Syst. Evol. Microbiol.">
        <title>Macrococcus canis sp. nov., a skin bacterium associated with infections in dogs.</title>
        <authorList>
            <person name="Gobeli Brawand S."/>
            <person name="Cotting K."/>
            <person name="Gomez-Sanz E."/>
            <person name="Collaud A."/>
            <person name="Thomann A."/>
            <person name="Brodard I."/>
            <person name="Rodriguez-Campos S."/>
            <person name="Strauss C."/>
            <person name="Perreten V."/>
        </authorList>
    </citation>
    <scope>NUCLEOTIDE SEQUENCE [LARGE SCALE GENOMIC DNA]</scope>
    <source>
        <strain evidence="1 2">KM45013</strain>
    </source>
</reference>
<evidence type="ECO:0000313" key="1">
    <source>
        <dbReference type="EMBL" id="ARQ07087.1"/>
    </source>
</evidence>
<name>A0A1W7ABU7_9STAP</name>
<proteinExistence type="predicted"/>
<keyword evidence="2" id="KW-1185">Reference proteome</keyword>
<accession>A0A1W7ABU7</accession>
<protein>
    <submittedName>
        <fullName evidence="1">Uncharacterized protein</fullName>
    </submittedName>
</protein>
<dbReference type="KEGG" id="mcak:MCCS_14460"/>
<sequence length="58" mass="6793">MDQQKLQQLKGKINEMKVQVVVARHNVRASEEDVDRGQFLDFADSMINQINEVMEEMK</sequence>
<dbReference type="EMBL" id="CP021059">
    <property type="protein sequence ID" value="ARQ07087.1"/>
    <property type="molecule type" value="Genomic_DNA"/>
</dbReference>
<dbReference type="OrthoDB" id="9896930at2"/>
<dbReference type="Proteomes" id="UP000194154">
    <property type="component" value="Chromosome"/>
</dbReference>
<gene>
    <name evidence="1" type="ORF">MCCS_14460</name>
</gene>
<dbReference type="AlphaFoldDB" id="A0A1W7ABU7"/>
<dbReference type="STRING" id="1855823.MCCS_14460"/>
<evidence type="ECO:0000313" key="2">
    <source>
        <dbReference type="Proteomes" id="UP000194154"/>
    </source>
</evidence>
<organism evidence="1 2">
    <name type="scientific">Macrococcoides canis</name>
    <dbReference type="NCBI Taxonomy" id="1855823"/>
    <lineage>
        <taxon>Bacteria</taxon>
        <taxon>Bacillati</taxon>
        <taxon>Bacillota</taxon>
        <taxon>Bacilli</taxon>
        <taxon>Bacillales</taxon>
        <taxon>Staphylococcaceae</taxon>
        <taxon>Macrococcoides</taxon>
    </lineage>
</organism>
<dbReference type="GeneID" id="43457904"/>